<name>A0A915ZCZ8_9GLOM</name>
<dbReference type="OrthoDB" id="10303710at2759"/>
<comment type="caution">
    <text evidence="1">The sequence shown here is derived from an EMBL/GenBank/DDBJ whole genome shotgun (WGS) entry which is preliminary data.</text>
</comment>
<dbReference type="AlphaFoldDB" id="A0A915ZCZ8"/>
<evidence type="ECO:0000313" key="1">
    <source>
        <dbReference type="EMBL" id="CAB5370073.1"/>
    </source>
</evidence>
<sequence length="161" mass="18621">MYGVNFSEEVHSNTSLTAAANAIIKKLFPNNEKILILGMHIFGIYLKTLRKARENCCLPLRKLRLLKSIEFCSKSTILKSSMDFQINYKARHDKENEEKLTLMVKVIDKNYITREEKFHTIINIPTISVQDELIFAENSDIFDPEVIEGIHNIKNDGYRSV</sequence>
<reference evidence="1" key="1">
    <citation type="submission" date="2020-05" db="EMBL/GenBank/DDBJ databases">
        <authorList>
            <person name="Rincon C."/>
            <person name="Sanders R I."/>
            <person name="Robbins C."/>
            <person name="Chaturvedi A."/>
        </authorList>
    </citation>
    <scope>NUCLEOTIDE SEQUENCE</scope>
    <source>
        <strain evidence="1">CHB12</strain>
    </source>
</reference>
<dbReference type="EMBL" id="CAGKOT010000027">
    <property type="protein sequence ID" value="CAB5370073.1"/>
    <property type="molecule type" value="Genomic_DNA"/>
</dbReference>
<gene>
    <name evidence="1" type="ORF">CHRIB12_LOCUS12489</name>
</gene>
<organism evidence="1 2">
    <name type="scientific">Rhizophagus irregularis</name>
    <dbReference type="NCBI Taxonomy" id="588596"/>
    <lineage>
        <taxon>Eukaryota</taxon>
        <taxon>Fungi</taxon>
        <taxon>Fungi incertae sedis</taxon>
        <taxon>Mucoromycota</taxon>
        <taxon>Glomeromycotina</taxon>
        <taxon>Glomeromycetes</taxon>
        <taxon>Glomerales</taxon>
        <taxon>Glomeraceae</taxon>
        <taxon>Rhizophagus</taxon>
    </lineage>
</organism>
<evidence type="ECO:0000313" key="2">
    <source>
        <dbReference type="Proteomes" id="UP000684084"/>
    </source>
</evidence>
<accession>A0A915ZCZ8</accession>
<proteinExistence type="predicted"/>
<dbReference type="Proteomes" id="UP000684084">
    <property type="component" value="Unassembled WGS sequence"/>
</dbReference>
<protein>
    <submittedName>
        <fullName evidence="1">Uncharacterized protein</fullName>
    </submittedName>
</protein>